<feature type="transmembrane region" description="Helical" evidence="8">
    <location>
        <begin position="175"/>
        <end position="197"/>
    </location>
</feature>
<dbReference type="PANTHER" id="PTHR23502">
    <property type="entry name" value="MAJOR FACILITATOR SUPERFAMILY"/>
    <property type="match status" value="1"/>
</dbReference>
<feature type="transmembrane region" description="Helical" evidence="8">
    <location>
        <begin position="90"/>
        <end position="112"/>
    </location>
</feature>
<feature type="transmembrane region" description="Helical" evidence="8">
    <location>
        <begin position="382"/>
        <end position="403"/>
    </location>
</feature>
<dbReference type="PANTHER" id="PTHR23502:SF132">
    <property type="entry name" value="POLYAMINE TRANSPORTER 2-RELATED"/>
    <property type="match status" value="1"/>
</dbReference>
<keyword evidence="11" id="KW-1185">Reference proteome</keyword>
<dbReference type="InterPro" id="IPR020846">
    <property type="entry name" value="MFS_dom"/>
</dbReference>
<comment type="subcellular location">
    <subcellularLocation>
        <location evidence="1 8">Cell membrane</location>
        <topology evidence="1 8">Multi-pass membrane protein</topology>
    </subcellularLocation>
</comment>
<dbReference type="NCBIfam" id="TIGR00710">
    <property type="entry name" value="efflux_Bcr_CflA"/>
    <property type="match status" value="1"/>
</dbReference>
<evidence type="ECO:0000313" key="11">
    <source>
        <dbReference type="Proteomes" id="UP001549019"/>
    </source>
</evidence>
<reference evidence="10 11" key="1">
    <citation type="submission" date="2024-05" db="EMBL/GenBank/DDBJ databases">
        <title>Genomic Encyclopedia of Type Strains, Phase IV (KMG-IV): sequencing the most valuable type-strain genomes for metagenomic binning, comparative biology and taxonomic classification.</title>
        <authorList>
            <person name="Goeker M."/>
        </authorList>
    </citation>
    <scope>NUCLEOTIDE SEQUENCE [LARGE SCALE GENOMIC DNA]</scope>
    <source>
        <strain evidence="10 11">DSM 25286</strain>
    </source>
</reference>
<dbReference type="InterPro" id="IPR001958">
    <property type="entry name" value="Tet-R_TetA/multi-R_MdtG-like"/>
</dbReference>
<protein>
    <recommendedName>
        <fullName evidence="8">Bcr/CflA family efflux transporter</fullName>
    </recommendedName>
</protein>
<evidence type="ECO:0000256" key="8">
    <source>
        <dbReference type="RuleBase" id="RU365088"/>
    </source>
</evidence>
<keyword evidence="5 8" id="KW-0812">Transmembrane</keyword>
<comment type="caution">
    <text evidence="10">The sequence shown here is derived from an EMBL/GenBank/DDBJ whole genome shotgun (WGS) entry which is preliminary data.</text>
</comment>
<gene>
    <name evidence="10" type="ORF">ABHD89_001973</name>
</gene>
<feature type="transmembrane region" description="Helical" evidence="8">
    <location>
        <begin position="263"/>
        <end position="281"/>
    </location>
</feature>
<organism evidence="10 11">
    <name type="scientific">Salinicoccus halitifaciens</name>
    <dbReference type="NCBI Taxonomy" id="1073415"/>
    <lineage>
        <taxon>Bacteria</taxon>
        <taxon>Bacillati</taxon>
        <taxon>Bacillota</taxon>
        <taxon>Bacilli</taxon>
        <taxon>Bacillales</taxon>
        <taxon>Staphylococcaceae</taxon>
        <taxon>Salinicoccus</taxon>
    </lineage>
</organism>
<feature type="transmembrane region" description="Helical" evidence="8">
    <location>
        <begin position="293"/>
        <end position="312"/>
    </location>
</feature>
<dbReference type="Gene3D" id="1.20.1720.10">
    <property type="entry name" value="Multidrug resistance protein D"/>
    <property type="match status" value="1"/>
</dbReference>
<feature type="transmembrane region" description="Helical" evidence="8">
    <location>
        <begin position="58"/>
        <end position="78"/>
    </location>
</feature>
<feature type="transmembrane region" description="Helical" evidence="8">
    <location>
        <begin position="226"/>
        <end position="251"/>
    </location>
</feature>
<dbReference type="PRINTS" id="PR01035">
    <property type="entry name" value="TCRTETA"/>
</dbReference>
<dbReference type="InterPro" id="IPR011701">
    <property type="entry name" value="MFS"/>
</dbReference>
<dbReference type="Proteomes" id="UP001549019">
    <property type="component" value="Unassembled WGS sequence"/>
</dbReference>
<dbReference type="CDD" id="cd17320">
    <property type="entry name" value="MFS_MdfA_MDR_like"/>
    <property type="match status" value="1"/>
</dbReference>
<feature type="transmembrane region" description="Helical" evidence="8">
    <location>
        <begin position="118"/>
        <end position="135"/>
    </location>
</feature>
<keyword evidence="6 8" id="KW-1133">Transmembrane helix</keyword>
<evidence type="ECO:0000256" key="6">
    <source>
        <dbReference type="ARBA" id="ARBA00022989"/>
    </source>
</evidence>
<dbReference type="RefSeq" id="WP_230821348.1">
    <property type="nucleotide sequence ID" value="NZ_JAJNCU010000002.1"/>
</dbReference>
<dbReference type="EMBL" id="JBDZDV010000005">
    <property type="protein sequence ID" value="MET3111558.1"/>
    <property type="molecule type" value="Genomic_DNA"/>
</dbReference>
<evidence type="ECO:0000256" key="5">
    <source>
        <dbReference type="ARBA" id="ARBA00022692"/>
    </source>
</evidence>
<evidence type="ECO:0000259" key="9">
    <source>
        <dbReference type="PROSITE" id="PS50850"/>
    </source>
</evidence>
<accession>A0ABV2EB00</accession>
<dbReference type="PROSITE" id="PS50850">
    <property type="entry name" value="MFS"/>
    <property type="match status" value="1"/>
</dbReference>
<evidence type="ECO:0000256" key="7">
    <source>
        <dbReference type="ARBA" id="ARBA00023136"/>
    </source>
</evidence>
<feature type="transmembrane region" description="Helical" evidence="8">
    <location>
        <begin position="21"/>
        <end position="38"/>
    </location>
</feature>
<dbReference type="InterPro" id="IPR036259">
    <property type="entry name" value="MFS_trans_sf"/>
</dbReference>
<evidence type="ECO:0000256" key="3">
    <source>
        <dbReference type="ARBA" id="ARBA00022448"/>
    </source>
</evidence>
<evidence type="ECO:0000256" key="1">
    <source>
        <dbReference type="ARBA" id="ARBA00004651"/>
    </source>
</evidence>
<dbReference type="InterPro" id="IPR004812">
    <property type="entry name" value="Efflux_drug-R_Bcr/CmlA"/>
</dbReference>
<name>A0ABV2EB00_9STAP</name>
<evidence type="ECO:0000256" key="2">
    <source>
        <dbReference type="ARBA" id="ARBA00006236"/>
    </source>
</evidence>
<feature type="transmembrane region" description="Helical" evidence="8">
    <location>
        <begin position="356"/>
        <end position="376"/>
    </location>
</feature>
<proteinExistence type="inferred from homology"/>
<keyword evidence="3 8" id="KW-0813">Transport</keyword>
<evidence type="ECO:0000256" key="4">
    <source>
        <dbReference type="ARBA" id="ARBA00022475"/>
    </source>
</evidence>
<feature type="transmembrane region" description="Helical" evidence="8">
    <location>
        <begin position="147"/>
        <end position="169"/>
    </location>
</feature>
<sequence>MIIQEDGSMTVHINKGNENKYWIVILLGALTAIGPISMDMYLPALPIVAEDLETSASLVQLSLTTCLIGLALGQLMFGPLSDIKGRKRPLVISLLIYAAASAALAFTISIGLFIALRFIQGFTGAAGIVIARAAARDIYSGKNLTKAFALLALVSGAAPILAPISGGFVLNFGSWPIVFLIIAGIGVLLILSVLFFFNETHPVEERSEGTIFAVVKTFGDLLKDKVFLGISFTQSLIMSAMFAYIAGSPFVLQNIYDVSPQQFSLIFALNGLGIIIAAQVSGRIAGKVEETKIMGSGVLLSLAGSILLAIVVALGLPLIFIVTALFMVVSSVGFVSPTAFSLGLKNQKKSVGSASAFLGLLPFIGGAVASPLVGLAGDEAAWPLAVVIAVCSISALVIFMVLVRGKAVQEA</sequence>
<keyword evidence="4 8" id="KW-1003">Cell membrane</keyword>
<feature type="transmembrane region" description="Helical" evidence="8">
    <location>
        <begin position="318"/>
        <end position="344"/>
    </location>
</feature>
<feature type="domain" description="Major facilitator superfamily (MFS) profile" evidence="9">
    <location>
        <begin position="23"/>
        <end position="406"/>
    </location>
</feature>
<dbReference type="SUPFAM" id="SSF103473">
    <property type="entry name" value="MFS general substrate transporter"/>
    <property type="match status" value="1"/>
</dbReference>
<keyword evidence="7 8" id="KW-0472">Membrane</keyword>
<comment type="similarity">
    <text evidence="2 8">Belongs to the major facilitator superfamily. Bcr/CmlA family.</text>
</comment>
<dbReference type="Pfam" id="PF07690">
    <property type="entry name" value="MFS_1"/>
    <property type="match status" value="1"/>
</dbReference>
<evidence type="ECO:0000313" key="10">
    <source>
        <dbReference type="EMBL" id="MET3111558.1"/>
    </source>
</evidence>